<name>A0ABV7WQC4_9GAMM</name>
<feature type="transmembrane region" description="Helical" evidence="2">
    <location>
        <begin position="419"/>
        <end position="442"/>
    </location>
</feature>
<feature type="transmembrane region" description="Helical" evidence="2">
    <location>
        <begin position="284"/>
        <end position="305"/>
    </location>
</feature>
<keyword evidence="2" id="KW-0472">Membrane</keyword>
<dbReference type="GO" id="GO:0016787">
    <property type="term" value="F:hydrolase activity"/>
    <property type="evidence" value="ECO:0007669"/>
    <property type="project" value="UniProtKB-KW"/>
</dbReference>
<dbReference type="Gene3D" id="3.40.50.1820">
    <property type="entry name" value="alpha/beta hydrolase"/>
    <property type="match status" value="1"/>
</dbReference>
<comment type="similarity">
    <text evidence="1">Belongs to the AB hydrolase superfamily. FUS2 hydrolase family.</text>
</comment>
<comment type="caution">
    <text evidence="5">The sequence shown here is derived from an EMBL/GenBank/DDBJ whole genome shotgun (WGS) entry which is preliminary data.</text>
</comment>
<dbReference type="RefSeq" id="WP_290282645.1">
    <property type="nucleotide sequence ID" value="NZ_JAUFQI010000001.1"/>
</dbReference>
<feature type="chain" id="PRO_5047145658" evidence="3">
    <location>
        <begin position="23"/>
        <end position="584"/>
    </location>
</feature>
<dbReference type="PANTHER" id="PTHR22946">
    <property type="entry name" value="DIENELACTONE HYDROLASE DOMAIN-CONTAINING PROTEIN-RELATED"/>
    <property type="match status" value="1"/>
</dbReference>
<feature type="signal peptide" evidence="3">
    <location>
        <begin position="1"/>
        <end position="22"/>
    </location>
</feature>
<feature type="transmembrane region" description="Helical" evidence="2">
    <location>
        <begin position="462"/>
        <end position="484"/>
    </location>
</feature>
<dbReference type="InterPro" id="IPR000073">
    <property type="entry name" value="AB_hydrolase_1"/>
</dbReference>
<evidence type="ECO:0000256" key="3">
    <source>
        <dbReference type="SAM" id="SignalP"/>
    </source>
</evidence>
<feature type="transmembrane region" description="Helical" evidence="2">
    <location>
        <begin position="369"/>
        <end position="390"/>
    </location>
</feature>
<dbReference type="Pfam" id="PF00561">
    <property type="entry name" value="Abhydrolase_1"/>
    <property type="match status" value="1"/>
</dbReference>
<evidence type="ECO:0000259" key="4">
    <source>
        <dbReference type="Pfam" id="PF00561"/>
    </source>
</evidence>
<feature type="transmembrane region" description="Helical" evidence="2">
    <location>
        <begin position="530"/>
        <end position="552"/>
    </location>
</feature>
<sequence length="584" mass="63772">MQFNPKALIFALILLFVGGFLAHQVQTSAGNVKVSHVRFAGNDGVITHARLYVPKGVSNENPAPGIIATHGYINSNETQSGFAIEFARRGYVVLAPDQTGHGYSDPAAFTNGFGGIDTLAYMKTLSFVDQDNIGLEGHSMGGWASLVAAGVYPDAYKSIVIEGSSTGTFGAPEGTAQWPRNIAVVFSKYDEFSALMWGVEVPTEITKTEKLKKLFNTEEDIVPRKIYGDISLGTARVLHQPAVTHPGDHFSHEAIGYAIDWFDQTLDGANALPASDQVWIWKEIGTLIALLGMVVLIVPAVTALAERSPFKSLTNALPKAHALQGAGWWVGAIIFTALPAITLFPFKGISEGLGWQASALFAQNITTQVMVWALLTGLISLVLFSLWHLLVNKKTGATVANYGITLGQSFKVAQVFRSFLLALSVIGVLYSSLLLVDFFFDVDYRIWVFGVKLLSPLQFKIALSYVVPFCLFFIVVAVVLHGQLRQNHWSFRKELVANWLLLSVGYMVLLTVQYLPLFLGGTLFIAAEPLWTIIAFQFIPLMAIAALVFTVAYRVTGQVYTGAFINGMFITWVVVASQATHFVF</sequence>
<evidence type="ECO:0000256" key="1">
    <source>
        <dbReference type="ARBA" id="ARBA00038115"/>
    </source>
</evidence>
<dbReference type="EMBL" id="JBHRYN010000008">
    <property type="protein sequence ID" value="MFC3701352.1"/>
    <property type="molecule type" value="Genomic_DNA"/>
</dbReference>
<keyword evidence="5" id="KW-0378">Hydrolase</keyword>
<feature type="transmembrane region" description="Helical" evidence="2">
    <location>
        <begin position="559"/>
        <end position="579"/>
    </location>
</feature>
<dbReference type="InterPro" id="IPR050261">
    <property type="entry name" value="FrsA_esterase"/>
</dbReference>
<feature type="transmembrane region" description="Helical" evidence="2">
    <location>
        <begin position="326"/>
        <end position="349"/>
    </location>
</feature>
<dbReference type="EC" id="3.4.-.-" evidence="5"/>
<accession>A0ABV7WQC4</accession>
<organism evidence="5 6">
    <name type="scientific">Reinekea marina</name>
    <dbReference type="NCBI Taxonomy" id="1310421"/>
    <lineage>
        <taxon>Bacteria</taxon>
        <taxon>Pseudomonadati</taxon>
        <taxon>Pseudomonadota</taxon>
        <taxon>Gammaproteobacteria</taxon>
        <taxon>Oceanospirillales</taxon>
        <taxon>Saccharospirillaceae</taxon>
        <taxon>Reinekea</taxon>
    </lineage>
</organism>
<reference evidence="6" key="1">
    <citation type="journal article" date="2019" name="Int. J. Syst. Evol. Microbiol.">
        <title>The Global Catalogue of Microorganisms (GCM) 10K type strain sequencing project: providing services to taxonomists for standard genome sequencing and annotation.</title>
        <authorList>
            <consortium name="The Broad Institute Genomics Platform"/>
            <consortium name="The Broad Institute Genome Sequencing Center for Infectious Disease"/>
            <person name="Wu L."/>
            <person name="Ma J."/>
        </authorList>
    </citation>
    <scope>NUCLEOTIDE SEQUENCE [LARGE SCALE GENOMIC DNA]</scope>
    <source>
        <strain evidence="6">CECT 8288</strain>
    </source>
</reference>
<proteinExistence type="inferred from homology"/>
<evidence type="ECO:0000313" key="5">
    <source>
        <dbReference type="EMBL" id="MFC3701352.1"/>
    </source>
</evidence>
<keyword evidence="3" id="KW-0732">Signal</keyword>
<protein>
    <submittedName>
        <fullName evidence="5">Alpha/beta hydrolase family protein</fullName>
        <ecNumber evidence="5">3.4.-.-</ecNumber>
    </submittedName>
</protein>
<dbReference type="PRINTS" id="PR00111">
    <property type="entry name" value="ABHYDROLASE"/>
</dbReference>
<keyword evidence="6" id="KW-1185">Reference proteome</keyword>
<dbReference type="InterPro" id="IPR029058">
    <property type="entry name" value="AB_hydrolase_fold"/>
</dbReference>
<keyword evidence="2" id="KW-0812">Transmembrane</keyword>
<evidence type="ECO:0000313" key="6">
    <source>
        <dbReference type="Proteomes" id="UP001595710"/>
    </source>
</evidence>
<feature type="domain" description="AB hydrolase-1" evidence="4">
    <location>
        <begin position="67"/>
        <end position="169"/>
    </location>
</feature>
<dbReference type="Proteomes" id="UP001595710">
    <property type="component" value="Unassembled WGS sequence"/>
</dbReference>
<evidence type="ECO:0000256" key="2">
    <source>
        <dbReference type="SAM" id="Phobius"/>
    </source>
</evidence>
<feature type="transmembrane region" description="Helical" evidence="2">
    <location>
        <begin position="496"/>
        <end position="518"/>
    </location>
</feature>
<dbReference type="SUPFAM" id="SSF53474">
    <property type="entry name" value="alpha/beta-Hydrolases"/>
    <property type="match status" value="1"/>
</dbReference>
<gene>
    <name evidence="5" type="ORF">ACFOND_06825</name>
</gene>
<keyword evidence="2" id="KW-1133">Transmembrane helix</keyword>